<evidence type="ECO:0000256" key="12">
    <source>
        <dbReference type="ARBA" id="ARBA00023012"/>
    </source>
</evidence>
<dbReference type="InterPro" id="IPR010559">
    <property type="entry name" value="Sig_transdc_His_kin_internal"/>
</dbReference>
<comment type="subcellular location">
    <subcellularLocation>
        <location evidence="2">Cell membrane</location>
        <topology evidence="2">Multi-pass membrane protein</topology>
    </subcellularLocation>
</comment>
<keyword evidence="9 17" id="KW-0418">Kinase</keyword>
<evidence type="ECO:0000256" key="11">
    <source>
        <dbReference type="ARBA" id="ARBA00022989"/>
    </source>
</evidence>
<dbReference type="EC" id="2.7.13.3" evidence="3"/>
<keyword evidence="4" id="KW-1003">Cell membrane</keyword>
<dbReference type="InterPro" id="IPR050640">
    <property type="entry name" value="Bact_2-comp_sensor_kinase"/>
</dbReference>
<dbReference type="Gene3D" id="6.10.340.10">
    <property type="match status" value="1"/>
</dbReference>
<dbReference type="SMART" id="SM00304">
    <property type="entry name" value="HAMP"/>
    <property type="match status" value="1"/>
</dbReference>
<evidence type="ECO:0000256" key="2">
    <source>
        <dbReference type="ARBA" id="ARBA00004651"/>
    </source>
</evidence>
<dbReference type="GO" id="GO:0000155">
    <property type="term" value="F:phosphorelay sensor kinase activity"/>
    <property type="evidence" value="ECO:0007669"/>
    <property type="project" value="InterPro"/>
</dbReference>
<sequence>MNEQRSKFRYLPIGYKLMLTYMVFIIVPVLVIGLVSHSMYDQSIRKHTRNNIQGTLLQIRDNIEYKMKDVIRISSILYGDYELYRYLRSYEEGWENYDRITKYVIPKIEAASSSTGMKLWVSVFFRNESINEIHHSTFGKENPTDYNWPYEIYHLNRIRDKDWYKSFPPEKYSVTMKWSQIERDAENSRISLLRRLVDTNNPLKLQEVGFLRINVAISELFDSINYSKIGNDSVIYLVDEQGRSIYQSGKLPANEADTQSNYLTIQETVGKQSWKLVAHVPLSIIQEDSMKVRLFVIFICLICFIVLSFAGVFISRYFSVRITKFVSVLNAFREGDLHKRISYRGKDEFSQIATALNNMGENVEALIKEVYLTQLQKKEAELEMLQSQINPHFLYNTLSSINRLAKFGENEKLQQMVLGLAKFYRLALNNGKLMIPVHNELEQAQAYVDIQKIKYGDRISIMFDIDPSVWPYSTVKLIVQPFIENVLEHAWCGDRIFIRIVAKKDGDDLLFRIIDDGVGMTAQRIHDIFDGRDHVNTGYGIRNVDQRIKLHYGAEYGVTIVSGLGIGTSVSIRIPAEASEQITSQ</sequence>
<protein>
    <recommendedName>
        <fullName evidence="3">histidine kinase</fullName>
        <ecNumber evidence="3">2.7.13.3</ecNumber>
    </recommendedName>
</protein>
<keyword evidence="6 17" id="KW-0808">Transferase</keyword>
<evidence type="ECO:0000256" key="4">
    <source>
        <dbReference type="ARBA" id="ARBA00022475"/>
    </source>
</evidence>
<dbReference type="PROSITE" id="PS50885">
    <property type="entry name" value="HAMP"/>
    <property type="match status" value="1"/>
</dbReference>
<keyword evidence="10" id="KW-0067">ATP-binding</keyword>
<feature type="domain" description="Histidine kinase" evidence="15">
    <location>
        <begin position="478"/>
        <end position="578"/>
    </location>
</feature>
<evidence type="ECO:0000256" key="9">
    <source>
        <dbReference type="ARBA" id="ARBA00022777"/>
    </source>
</evidence>
<dbReference type="InterPro" id="IPR003594">
    <property type="entry name" value="HATPase_dom"/>
</dbReference>
<dbReference type="RefSeq" id="WP_138186648.1">
    <property type="nucleotide sequence ID" value="NZ_LS992241.1"/>
</dbReference>
<evidence type="ECO:0000256" key="14">
    <source>
        <dbReference type="SAM" id="Phobius"/>
    </source>
</evidence>
<feature type="domain" description="HAMP" evidence="16">
    <location>
        <begin position="316"/>
        <end position="368"/>
    </location>
</feature>
<name>A0A383RCW1_PAEAL</name>
<keyword evidence="5" id="KW-0597">Phosphoprotein</keyword>
<keyword evidence="12" id="KW-0902">Two-component regulatory system</keyword>
<dbReference type="Proteomes" id="UP000304148">
    <property type="component" value="Chromosome"/>
</dbReference>
<evidence type="ECO:0000256" key="3">
    <source>
        <dbReference type="ARBA" id="ARBA00012438"/>
    </source>
</evidence>
<keyword evidence="8" id="KW-0547">Nucleotide-binding</keyword>
<dbReference type="Gene3D" id="3.30.565.10">
    <property type="entry name" value="Histidine kinase-like ATPase, C-terminal domain"/>
    <property type="match status" value="1"/>
</dbReference>
<comment type="catalytic activity">
    <reaction evidence="1">
        <text>ATP + protein L-histidine = ADP + protein N-phospho-L-histidine.</text>
        <dbReference type="EC" id="2.7.13.3"/>
    </reaction>
</comment>
<proteinExistence type="predicted"/>
<evidence type="ECO:0000259" key="15">
    <source>
        <dbReference type="PROSITE" id="PS50109"/>
    </source>
</evidence>
<dbReference type="Pfam" id="PF06580">
    <property type="entry name" value="His_kinase"/>
    <property type="match status" value="1"/>
</dbReference>
<dbReference type="GO" id="GO:0005886">
    <property type="term" value="C:plasma membrane"/>
    <property type="evidence" value="ECO:0007669"/>
    <property type="project" value="UniProtKB-SubCell"/>
</dbReference>
<evidence type="ECO:0000256" key="13">
    <source>
        <dbReference type="ARBA" id="ARBA00023136"/>
    </source>
</evidence>
<dbReference type="Pfam" id="PF02518">
    <property type="entry name" value="HATPase_c"/>
    <property type="match status" value="1"/>
</dbReference>
<evidence type="ECO:0000313" key="18">
    <source>
        <dbReference type="Proteomes" id="UP000304148"/>
    </source>
</evidence>
<evidence type="ECO:0000313" key="17">
    <source>
        <dbReference type="EMBL" id="SYX84858.1"/>
    </source>
</evidence>
<evidence type="ECO:0000259" key="16">
    <source>
        <dbReference type="PROSITE" id="PS50885"/>
    </source>
</evidence>
<dbReference type="EMBL" id="LS992241">
    <property type="protein sequence ID" value="SYX84858.1"/>
    <property type="molecule type" value="Genomic_DNA"/>
</dbReference>
<keyword evidence="13 14" id="KW-0472">Membrane</keyword>
<evidence type="ECO:0000256" key="1">
    <source>
        <dbReference type="ARBA" id="ARBA00000085"/>
    </source>
</evidence>
<dbReference type="InterPro" id="IPR005467">
    <property type="entry name" value="His_kinase_dom"/>
</dbReference>
<dbReference type="SUPFAM" id="SSF55874">
    <property type="entry name" value="ATPase domain of HSP90 chaperone/DNA topoisomerase II/histidine kinase"/>
    <property type="match status" value="1"/>
</dbReference>
<reference evidence="18" key="1">
    <citation type="submission" date="2018-08" db="EMBL/GenBank/DDBJ databases">
        <authorList>
            <person name="Chevrot R."/>
        </authorList>
    </citation>
    <scope>NUCLEOTIDE SEQUENCE [LARGE SCALE GENOMIC DNA]</scope>
</reference>
<dbReference type="GO" id="GO:0005524">
    <property type="term" value="F:ATP binding"/>
    <property type="evidence" value="ECO:0007669"/>
    <property type="project" value="UniProtKB-KW"/>
</dbReference>
<keyword evidence="7 14" id="KW-0812">Transmembrane</keyword>
<evidence type="ECO:0000256" key="6">
    <source>
        <dbReference type="ARBA" id="ARBA00022679"/>
    </source>
</evidence>
<accession>A0A383RCW1</accession>
<feature type="transmembrane region" description="Helical" evidence="14">
    <location>
        <begin position="294"/>
        <end position="318"/>
    </location>
</feature>
<organism evidence="17 18">
    <name type="scientific">Paenibacillus alvei</name>
    <name type="common">Bacillus alvei</name>
    <dbReference type="NCBI Taxonomy" id="44250"/>
    <lineage>
        <taxon>Bacteria</taxon>
        <taxon>Bacillati</taxon>
        <taxon>Bacillota</taxon>
        <taxon>Bacilli</taxon>
        <taxon>Bacillales</taxon>
        <taxon>Paenibacillaceae</taxon>
        <taxon>Paenibacillus</taxon>
    </lineage>
</organism>
<evidence type="ECO:0000256" key="10">
    <source>
        <dbReference type="ARBA" id="ARBA00022840"/>
    </source>
</evidence>
<dbReference type="Pfam" id="PF00672">
    <property type="entry name" value="HAMP"/>
    <property type="match status" value="1"/>
</dbReference>
<dbReference type="PANTHER" id="PTHR34220:SF11">
    <property type="entry name" value="SENSOR PROTEIN KINASE HPTS"/>
    <property type="match status" value="1"/>
</dbReference>
<evidence type="ECO:0000256" key="5">
    <source>
        <dbReference type="ARBA" id="ARBA00022553"/>
    </source>
</evidence>
<evidence type="ECO:0000256" key="8">
    <source>
        <dbReference type="ARBA" id="ARBA00022741"/>
    </source>
</evidence>
<dbReference type="SUPFAM" id="SSF158472">
    <property type="entry name" value="HAMP domain-like"/>
    <property type="match status" value="1"/>
</dbReference>
<dbReference type="PANTHER" id="PTHR34220">
    <property type="entry name" value="SENSOR HISTIDINE KINASE YPDA"/>
    <property type="match status" value="1"/>
</dbReference>
<feature type="transmembrane region" description="Helical" evidence="14">
    <location>
        <begin position="20"/>
        <end position="40"/>
    </location>
</feature>
<dbReference type="AlphaFoldDB" id="A0A383RCW1"/>
<dbReference type="CDD" id="cd06225">
    <property type="entry name" value="HAMP"/>
    <property type="match status" value="1"/>
</dbReference>
<dbReference type="InterPro" id="IPR003660">
    <property type="entry name" value="HAMP_dom"/>
</dbReference>
<dbReference type="InterPro" id="IPR036890">
    <property type="entry name" value="HATPase_C_sf"/>
</dbReference>
<gene>
    <name evidence="17" type="ORF">PBLR_13280</name>
</gene>
<dbReference type="SMART" id="SM00387">
    <property type="entry name" value="HATPase_c"/>
    <property type="match status" value="1"/>
</dbReference>
<keyword evidence="11 14" id="KW-1133">Transmembrane helix</keyword>
<dbReference type="PROSITE" id="PS50109">
    <property type="entry name" value="HIS_KIN"/>
    <property type="match status" value="1"/>
</dbReference>
<evidence type="ECO:0000256" key="7">
    <source>
        <dbReference type="ARBA" id="ARBA00022692"/>
    </source>
</evidence>